<feature type="domain" description="Carbohydrate kinase FGGY C-terminal" evidence="11">
    <location>
        <begin position="290"/>
        <end position="489"/>
    </location>
</feature>
<dbReference type="GO" id="GO:0019569">
    <property type="term" value="P:L-arabinose catabolic process to D-xylulose 5-phosphate"/>
    <property type="evidence" value="ECO:0007669"/>
    <property type="project" value="UniProtKB-UniRule"/>
</dbReference>
<evidence type="ECO:0000256" key="2">
    <source>
        <dbReference type="ARBA" id="ARBA00022741"/>
    </source>
</evidence>
<keyword evidence="5 7" id="KW-0054">Arabinose catabolism</keyword>
<dbReference type="EC" id="2.7.1.16" evidence="7 8"/>
<dbReference type="InterPro" id="IPR018484">
    <property type="entry name" value="FGGY_N"/>
</dbReference>
<evidence type="ECO:0000256" key="3">
    <source>
        <dbReference type="ARBA" id="ARBA00022777"/>
    </source>
</evidence>
<sequence length="573" mass="62586">MESKKFSIGIDFGTQSGRALLVEVATGREVADAVVAYQDGVIDEVLPGTDRVLPDDWALQNPEDYLTVLFEAVPQVLAEAKVDPEDVIGLGIDFTACTMLPVAKDGRALCQLPGFHDEPHAWVKLWKHHAAQDEANRLNQIAADRGEKFLSRYGGKISSEWLIPKIWQIVNEAPAIYEAADRFMEAADWVTMQMTGRDVRNSCTAGYKAIWHKQEGYPGREFFKALDPRMENLVEEKLYSPILPIGSKAGELLPDMAEKMGLKAGIAVSVGNVDAHVAVPAAGVVEPGKLVMSMGTSICHIVLGREEKTVDGMCGVVEDGVVAGYYGYEAGQSAVGDIFEWFVEHCVPAAYRQEAASRNLSIHSLLEEKAARLVPGESGLLALDWWNGNRSVLVDTHLTGLLLGATLLTKPEEIYRALIEATAFGTNMIVEAFENAGVKIDELYACGGLSQKNNMLMQIYADVTGREISVAESLQTPALGAAMFGAVAAGEKDGGYDTIFAAAAKMTRIKQVYEPRPEHVARYARLYAEYKTLHDYFGRGANNVMKRLKELKQTAKTQSNVQPPACQLELEVS</sequence>
<accession>A0A1M6HF86</accession>
<evidence type="ECO:0000256" key="8">
    <source>
        <dbReference type="NCBIfam" id="TIGR01234"/>
    </source>
</evidence>
<reference evidence="12 13" key="1">
    <citation type="submission" date="2016-11" db="EMBL/GenBank/DDBJ databases">
        <authorList>
            <person name="Varghese N."/>
            <person name="Submissions S."/>
        </authorList>
    </citation>
    <scope>NUCLEOTIDE SEQUENCE [LARGE SCALE GENOMIC DNA]</scope>
    <source>
        <strain evidence="12 13">DSM 15287</strain>
    </source>
</reference>
<keyword evidence="2 7" id="KW-0547">Nucleotide-binding</keyword>
<dbReference type="InterPro" id="IPR000577">
    <property type="entry name" value="Carb_kinase_FGGY"/>
</dbReference>
<protein>
    <recommendedName>
        <fullName evidence="7 8">Ribulokinase</fullName>
        <ecNumber evidence="7 8">2.7.1.16</ecNumber>
    </recommendedName>
</protein>
<dbReference type="NCBIfam" id="TIGR01234">
    <property type="entry name" value="L-ribulokinase"/>
    <property type="match status" value="1"/>
</dbReference>
<feature type="domain" description="Carbohydrate kinase FGGY N-terminal" evidence="10">
    <location>
        <begin position="8"/>
        <end position="278"/>
    </location>
</feature>
<dbReference type="PIRSF" id="PIRSF000538">
    <property type="entry name" value="GlpK"/>
    <property type="match status" value="1"/>
</dbReference>
<dbReference type="InterPro" id="IPR043129">
    <property type="entry name" value="ATPase_NBD"/>
</dbReference>
<comment type="catalytic activity">
    <reaction evidence="7 9">
        <text>L-ribulose + ATP = L-ribulose 5-phosphate + ADP + H(+)</text>
        <dbReference type="Rhea" id="RHEA:22072"/>
        <dbReference type="ChEBI" id="CHEBI:15378"/>
        <dbReference type="ChEBI" id="CHEBI:16880"/>
        <dbReference type="ChEBI" id="CHEBI:30616"/>
        <dbReference type="ChEBI" id="CHEBI:58226"/>
        <dbReference type="ChEBI" id="CHEBI:456216"/>
        <dbReference type="EC" id="2.7.1.16"/>
    </reaction>
</comment>
<evidence type="ECO:0000256" key="5">
    <source>
        <dbReference type="ARBA" id="ARBA00022935"/>
    </source>
</evidence>
<evidence type="ECO:0000313" key="12">
    <source>
        <dbReference type="EMBL" id="SHJ20847.1"/>
    </source>
</evidence>
<dbReference type="HAMAP" id="MF_00520">
    <property type="entry name" value="Ribulokinase"/>
    <property type="match status" value="1"/>
</dbReference>
<dbReference type="EMBL" id="FQZD01000014">
    <property type="protein sequence ID" value="SHJ20847.1"/>
    <property type="molecule type" value="Genomic_DNA"/>
</dbReference>
<dbReference type="OrthoDB" id="9805576at2"/>
<comment type="pathway">
    <text evidence="7 9">Carbohydrate degradation; L-arabinose degradation via L-ribulose; D-xylulose 5-phosphate from L-arabinose (bacterial route): step 2/3.</text>
</comment>
<dbReference type="PANTHER" id="PTHR43435:SF4">
    <property type="entry name" value="FGGY CARBOHYDRATE KINASE DOMAIN-CONTAINING PROTEIN"/>
    <property type="match status" value="1"/>
</dbReference>
<dbReference type="InterPro" id="IPR018485">
    <property type="entry name" value="FGGY_C"/>
</dbReference>
<keyword evidence="6 7" id="KW-0119">Carbohydrate metabolism</keyword>
<dbReference type="NCBIfam" id="NF003154">
    <property type="entry name" value="PRK04123.1"/>
    <property type="match status" value="1"/>
</dbReference>
<gene>
    <name evidence="7" type="primary">araB</name>
    <name evidence="12" type="ORF">SAMN02745170_01963</name>
</gene>
<evidence type="ECO:0000259" key="10">
    <source>
        <dbReference type="Pfam" id="PF00370"/>
    </source>
</evidence>
<dbReference type="SUPFAM" id="SSF53067">
    <property type="entry name" value="Actin-like ATPase domain"/>
    <property type="match status" value="2"/>
</dbReference>
<dbReference type="PANTHER" id="PTHR43435">
    <property type="entry name" value="RIBULOKINASE"/>
    <property type="match status" value="1"/>
</dbReference>
<name>A0A1M6HF86_9FIRM</name>
<keyword evidence="4 7" id="KW-0067">ATP-binding</keyword>
<evidence type="ECO:0000313" key="13">
    <source>
        <dbReference type="Proteomes" id="UP000322917"/>
    </source>
</evidence>
<dbReference type="Gene3D" id="3.30.420.40">
    <property type="match status" value="2"/>
</dbReference>
<evidence type="ECO:0000256" key="1">
    <source>
        <dbReference type="ARBA" id="ARBA00022679"/>
    </source>
</evidence>
<dbReference type="GO" id="GO:0019150">
    <property type="term" value="F:D-ribulokinase activity"/>
    <property type="evidence" value="ECO:0007669"/>
    <property type="project" value="TreeGrafter"/>
</dbReference>
<evidence type="ECO:0000256" key="9">
    <source>
        <dbReference type="RuleBase" id="RU003455"/>
    </source>
</evidence>
<proteinExistence type="inferred from homology"/>
<keyword evidence="3 7" id="KW-0418">Kinase</keyword>
<dbReference type="Pfam" id="PF00370">
    <property type="entry name" value="FGGY_N"/>
    <property type="match status" value="1"/>
</dbReference>
<dbReference type="GO" id="GO:0005524">
    <property type="term" value="F:ATP binding"/>
    <property type="evidence" value="ECO:0007669"/>
    <property type="project" value="UniProtKB-UniRule"/>
</dbReference>
<keyword evidence="1 7" id="KW-0808">Transferase</keyword>
<organism evidence="12 13">
    <name type="scientific">Propionispora hippei DSM 15287</name>
    <dbReference type="NCBI Taxonomy" id="1123003"/>
    <lineage>
        <taxon>Bacteria</taxon>
        <taxon>Bacillati</taxon>
        <taxon>Bacillota</taxon>
        <taxon>Negativicutes</taxon>
        <taxon>Selenomonadales</taxon>
        <taxon>Sporomusaceae</taxon>
        <taxon>Propionispora</taxon>
    </lineage>
</organism>
<evidence type="ECO:0000256" key="6">
    <source>
        <dbReference type="ARBA" id="ARBA00023277"/>
    </source>
</evidence>
<dbReference type="GO" id="GO:0005737">
    <property type="term" value="C:cytoplasm"/>
    <property type="evidence" value="ECO:0007669"/>
    <property type="project" value="TreeGrafter"/>
</dbReference>
<evidence type="ECO:0000256" key="4">
    <source>
        <dbReference type="ARBA" id="ARBA00022840"/>
    </source>
</evidence>
<dbReference type="CDD" id="cd07781">
    <property type="entry name" value="ASKHA_NBD_FGGY_L-RBK"/>
    <property type="match status" value="1"/>
</dbReference>
<dbReference type="UniPathway" id="UPA00145">
    <property type="reaction ID" value="UER00566"/>
</dbReference>
<comment type="similarity">
    <text evidence="7 9">Belongs to the ribulokinase family.</text>
</comment>
<dbReference type="InterPro" id="IPR005929">
    <property type="entry name" value="Ribulokinase"/>
</dbReference>
<dbReference type="RefSeq" id="WP_149734727.1">
    <property type="nucleotide sequence ID" value="NZ_FQZD01000014.1"/>
</dbReference>
<evidence type="ECO:0000259" key="11">
    <source>
        <dbReference type="Pfam" id="PF02782"/>
    </source>
</evidence>
<dbReference type="AlphaFoldDB" id="A0A1M6HF86"/>
<evidence type="ECO:0000256" key="7">
    <source>
        <dbReference type="HAMAP-Rule" id="MF_00520"/>
    </source>
</evidence>
<dbReference type="GO" id="GO:0008741">
    <property type="term" value="F:ribulokinase activity"/>
    <property type="evidence" value="ECO:0007669"/>
    <property type="project" value="UniProtKB-UniRule"/>
</dbReference>
<dbReference type="Proteomes" id="UP000322917">
    <property type="component" value="Unassembled WGS sequence"/>
</dbReference>
<dbReference type="Pfam" id="PF02782">
    <property type="entry name" value="FGGY_C"/>
    <property type="match status" value="1"/>
</dbReference>
<comment type="catalytic activity">
    <reaction evidence="7">
        <text>D-ribulose + ATP = D-ribulose 5-phosphate + ADP + H(+)</text>
        <dbReference type="Rhea" id="RHEA:17601"/>
        <dbReference type="ChEBI" id="CHEBI:15378"/>
        <dbReference type="ChEBI" id="CHEBI:17173"/>
        <dbReference type="ChEBI" id="CHEBI:30616"/>
        <dbReference type="ChEBI" id="CHEBI:58121"/>
        <dbReference type="ChEBI" id="CHEBI:456216"/>
        <dbReference type="EC" id="2.7.1.16"/>
    </reaction>
</comment>
<keyword evidence="13" id="KW-1185">Reference proteome</keyword>